<accession>A0A6M9PLC0</accession>
<keyword evidence="2" id="KW-1185">Reference proteome</keyword>
<proteinExistence type="predicted"/>
<dbReference type="AlphaFoldDB" id="A0A6M9PLC0"/>
<dbReference type="Proteomes" id="UP000501090">
    <property type="component" value="Chromosome"/>
</dbReference>
<name>A0A6M9PLC0_9BURK</name>
<dbReference type="EMBL" id="CP028940">
    <property type="protein sequence ID" value="QKM60732.1"/>
    <property type="molecule type" value="Genomic_DNA"/>
</dbReference>
<reference evidence="1 2" key="1">
    <citation type="submission" date="2018-04" db="EMBL/GenBank/DDBJ databases">
        <title>Polynucleobacter sp. UK-Long2-W17 genome.</title>
        <authorList>
            <person name="Hahn M.W."/>
        </authorList>
    </citation>
    <scope>NUCLEOTIDE SEQUENCE [LARGE SCALE GENOMIC DNA]</scope>
    <source>
        <strain evidence="1 2">UK-Long2-W17</strain>
    </source>
</reference>
<organism evidence="1 2">
    <name type="scientific">Polynucleobacter arcticus</name>
    <dbReference type="NCBI Taxonomy" id="1743165"/>
    <lineage>
        <taxon>Bacteria</taxon>
        <taxon>Pseudomonadati</taxon>
        <taxon>Pseudomonadota</taxon>
        <taxon>Betaproteobacteria</taxon>
        <taxon>Burkholderiales</taxon>
        <taxon>Burkholderiaceae</taxon>
        <taxon>Polynucleobacter</taxon>
    </lineage>
</organism>
<dbReference type="KEGG" id="pard:DN92_06630"/>
<gene>
    <name evidence="1" type="ORF">DN92_06630</name>
</gene>
<evidence type="ECO:0008006" key="3">
    <source>
        <dbReference type="Google" id="ProtNLM"/>
    </source>
</evidence>
<dbReference type="Pfam" id="PF14076">
    <property type="entry name" value="DUF4258"/>
    <property type="match status" value="1"/>
</dbReference>
<sequence length="83" mass="9279">MVSINVTVTQHANVRMRERQITNAMLFDVLRHGLIRREPEPDLRHSGIKCQMERYSGGSNIAVVVNVDFPSDGVVVITVFGIS</sequence>
<evidence type="ECO:0000313" key="1">
    <source>
        <dbReference type="EMBL" id="QKM60732.1"/>
    </source>
</evidence>
<dbReference type="InterPro" id="IPR025354">
    <property type="entry name" value="DUF4258"/>
</dbReference>
<evidence type="ECO:0000313" key="2">
    <source>
        <dbReference type="Proteomes" id="UP000501090"/>
    </source>
</evidence>
<protein>
    <recommendedName>
        <fullName evidence="3">DUF4258 domain-containing protein</fullName>
    </recommendedName>
</protein>